<organism evidence="1 2">
    <name type="scientific">Paenibacillus cisolokensis</name>
    <dbReference type="NCBI Taxonomy" id="1658519"/>
    <lineage>
        <taxon>Bacteria</taxon>
        <taxon>Bacillati</taxon>
        <taxon>Bacillota</taxon>
        <taxon>Bacilli</taxon>
        <taxon>Bacillales</taxon>
        <taxon>Paenibacillaceae</taxon>
        <taxon>Paenibacillus</taxon>
    </lineage>
</organism>
<reference evidence="1 2" key="1">
    <citation type="submission" date="2021-04" db="EMBL/GenBank/DDBJ databases">
        <title>Draft genome sequence of Paenibacillus cisolokensis, LC2-13A.</title>
        <authorList>
            <person name="Uke A."/>
            <person name="Chhe C."/>
            <person name="Baramee S."/>
            <person name="Kosugi A."/>
        </authorList>
    </citation>
    <scope>NUCLEOTIDE SEQUENCE [LARGE SCALE GENOMIC DNA]</scope>
    <source>
        <strain evidence="1 2">LC2-13A</strain>
    </source>
</reference>
<evidence type="ECO:0000313" key="2">
    <source>
        <dbReference type="Proteomes" id="UP000680304"/>
    </source>
</evidence>
<comment type="caution">
    <text evidence="1">The sequence shown here is derived from an EMBL/GenBank/DDBJ whole genome shotgun (WGS) entry which is preliminary data.</text>
</comment>
<dbReference type="EMBL" id="BOVJ01000023">
    <property type="protein sequence ID" value="GIQ62203.1"/>
    <property type="molecule type" value="Genomic_DNA"/>
</dbReference>
<protein>
    <submittedName>
        <fullName evidence="1">Uncharacterized protein</fullName>
    </submittedName>
</protein>
<keyword evidence="2" id="KW-1185">Reference proteome</keyword>
<proteinExistence type="predicted"/>
<evidence type="ECO:0000313" key="1">
    <source>
        <dbReference type="EMBL" id="GIQ62203.1"/>
    </source>
</evidence>
<accession>A0ABQ4N1Z5</accession>
<dbReference type="Proteomes" id="UP000680304">
    <property type="component" value="Unassembled WGS sequence"/>
</dbReference>
<name>A0ABQ4N1Z5_9BACL</name>
<sequence length="43" mass="4730">MPLMASFRAATGQLFSEYSPEETVMLADFLVKCTGVFQAEAKN</sequence>
<gene>
    <name evidence="1" type="ORF">PACILC2_07710</name>
</gene>